<evidence type="ECO:0000256" key="13">
    <source>
        <dbReference type="SAM" id="MobiDB-lite"/>
    </source>
</evidence>
<dbReference type="PROSITE" id="PS00028">
    <property type="entry name" value="ZINC_FINGER_C2H2_1"/>
    <property type="match status" value="2"/>
</dbReference>
<dbReference type="InterPro" id="IPR018379">
    <property type="entry name" value="BEN_domain"/>
</dbReference>
<evidence type="ECO:0000259" key="14">
    <source>
        <dbReference type="PROSITE" id="PS50097"/>
    </source>
</evidence>
<feature type="region of interest" description="Disordered" evidence="13">
    <location>
        <begin position="390"/>
        <end position="423"/>
    </location>
</feature>
<evidence type="ECO:0000256" key="1">
    <source>
        <dbReference type="ARBA" id="ARBA00004123"/>
    </source>
</evidence>
<feature type="compositionally biased region" description="Polar residues" evidence="13">
    <location>
        <begin position="395"/>
        <end position="407"/>
    </location>
</feature>
<dbReference type="SUPFAM" id="SSF54695">
    <property type="entry name" value="POZ domain"/>
    <property type="match status" value="1"/>
</dbReference>
<dbReference type="Gene3D" id="3.30.710.10">
    <property type="entry name" value="Potassium Channel Kv1.1, Chain A"/>
    <property type="match status" value="1"/>
</dbReference>
<dbReference type="PANTHER" id="PTHR46105:SF5">
    <property type="entry name" value="ZINC FINGER AND BTB DOMAIN-CONTAINING PROTEIN 44 ISOFORM X1"/>
    <property type="match status" value="1"/>
</dbReference>
<keyword evidence="3" id="KW-0479">Metal-binding</keyword>
<dbReference type="InterPro" id="IPR000210">
    <property type="entry name" value="BTB/POZ_dom"/>
</dbReference>
<evidence type="ECO:0000256" key="11">
    <source>
        <dbReference type="ARBA" id="ARBA00023242"/>
    </source>
</evidence>
<dbReference type="InterPro" id="IPR011333">
    <property type="entry name" value="SKP1/BTB/POZ_sf"/>
</dbReference>
<feature type="compositionally biased region" description="Basic and acidic residues" evidence="13">
    <location>
        <begin position="278"/>
        <end position="287"/>
    </location>
</feature>
<feature type="domain" description="BTB" evidence="14">
    <location>
        <begin position="23"/>
        <end position="89"/>
    </location>
</feature>
<feature type="compositionally biased region" description="Polar residues" evidence="13">
    <location>
        <begin position="476"/>
        <end position="487"/>
    </location>
</feature>
<evidence type="ECO:0000259" key="16">
    <source>
        <dbReference type="PROSITE" id="PS51457"/>
    </source>
</evidence>
<keyword evidence="4" id="KW-0677">Repeat</keyword>
<dbReference type="AlphaFoldDB" id="A0A8W8N7P9"/>
<dbReference type="SUPFAM" id="SSF57667">
    <property type="entry name" value="beta-beta-alpha zinc fingers"/>
    <property type="match status" value="1"/>
</dbReference>
<keyword evidence="9" id="KW-0238">DNA-binding</keyword>
<evidence type="ECO:0000256" key="4">
    <source>
        <dbReference type="ARBA" id="ARBA00022737"/>
    </source>
</evidence>
<evidence type="ECO:0000256" key="9">
    <source>
        <dbReference type="ARBA" id="ARBA00023125"/>
    </source>
</evidence>
<feature type="domain" description="BEN" evidence="16">
    <location>
        <begin position="650"/>
        <end position="752"/>
    </location>
</feature>
<evidence type="ECO:0000313" key="17">
    <source>
        <dbReference type="EnsemblMetazoa" id="G4194.16:cds"/>
    </source>
</evidence>
<evidence type="ECO:0000256" key="2">
    <source>
        <dbReference type="ARBA" id="ARBA00022499"/>
    </source>
</evidence>
<dbReference type="Gene3D" id="3.30.160.60">
    <property type="entry name" value="Classic Zinc Finger"/>
    <property type="match status" value="1"/>
</dbReference>
<evidence type="ECO:0000256" key="5">
    <source>
        <dbReference type="ARBA" id="ARBA00022771"/>
    </source>
</evidence>
<dbReference type="PANTHER" id="PTHR46105">
    <property type="entry name" value="AGAP004733-PA"/>
    <property type="match status" value="1"/>
</dbReference>
<keyword evidence="10" id="KW-0804">Transcription</keyword>
<comment type="subcellular location">
    <subcellularLocation>
        <location evidence="1">Nucleus</location>
    </subcellularLocation>
</comment>
<feature type="compositionally biased region" description="Basic and acidic residues" evidence="13">
    <location>
        <begin position="186"/>
        <end position="204"/>
    </location>
</feature>
<keyword evidence="6" id="KW-0862">Zinc</keyword>
<dbReference type="Proteomes" id="UP000005408">
    <property type="component" value="Unassembled WGS sequence"/>
</dbReference>
<sequence length="873" mass="97605">MNQIYSSSIMRQVAQMWKNQLLCDAVIKTGNIQTKAHRLVLIAACPMLQDRENASVGSHLEVRLNSDISEAAVNTFLQYLYEGYMMLTEENCREVEKIAKMLHVDSVTKCCSDFQKCMNAKRGYSSYQGLNFDLQDSVDFRFVYTTDLQKMAPDSQNKRQFDDVNMTGPASKRPRSQPFSSFAANRPDDHMSMNDSYSRSHDQGAARGQNEGVIDISEESVELVNVGPAARDPDGWPVNTDLPPLKTSSSVSVAHQQGGNSDIQIIDVQSIRRDQQNTFGRMEDSRSDTLGAGTSSGLSERHSHIPSTVRHMEDSNKYMSSTTARENIVRSSPLSSSPPKSVQKQRIGTEDIHRSFALGSAVAAASDHGPFSIPSSSSYKSADVTHNLYEKTHNSDTNSTNRVSSNKSAEEQSRPAPSPEPIIVKLEDETTESESIELYIQNPSNDSFSQDPGGDSLGEFDPDLSNDDSMSMEHGQPNSTMDDQSQDPAYRSTRHITQEKRKEGNQACKQSCESKGQNRSYNDADNEIRKLSSSMNGLNNRFSQLCESSASIQYMVEELVDSSNTIEKLLINMTPGLSDEPEMEGEDTIVLGNETAVRESNTNESVSLGKELTKENRKTTPTEMESFIAMAAESCKVQAATKTKDSFSDIPKTYRISYATLRELKAGSKNAAVFAGNIIKKLFPELFGPSGLRFKYSFFGGGKLKKNELDRQRKSYMRRYITAMYSEISSEGDWKDIVNRVNEILRRPAQSVPRNSKGIHSSLVVVTQEASVFPIGMPITSNKASSFYCKHCSEWFDCELDLVQHLQAVERLNVCRVCRVCGKYFRSANGHKYHMLMNHNTNKSNFRCQICGRFCQGASFLRKHMRTHDKVKE</sequence>
<protein>
    <submittedName>
        <fullName evidence="17">Uncharacterized protein</fullName>
    </submittedName>
</protein>
<feature type="compositionally biased region" description="Polar residues" evidence="13">
    <location>
        <begin position="507"/>
        <end position="523"/>
    </location>
</feature>
<dbReference type="InterPro" id="IPR013087">
    <property type="entry name" value="Znf_C2H2_type"/>
</dbReference>
<evidence type="ECO:0000256" key="12">
    <source>
        <dbReference type="PROSITE-ProRule" id="PRU00042"/>
    </source>
</evidence>
<feature type="region of interest" description="Disordered" evidence="13">
    <location>
        <begin position="153"/>
        <end position="209"/>
    </location>
</feature>
<dbReference type="PROSITE" id="PS51457">
    <property type="entry name" value="BEN"/>
    <property type="match status" value="1"/>
</dbReference>
<evidence type="ECO:0000256" key="3">
    <source>
        <dbReference type="ARBA" id="ARBA00022723"/>
    </source>
</evidence>
<dbReference type="InterPro" id="IPR050457">
    <property type="entry name" value="ZnFinger_BTB_dom_contain"/>
</dbReference>
<keyword evidence="8" id="KW-0805">Transcription regulation</keyword>
<keyword evidence="11" id="KW-0539">Nucleus</keyword>
<dbReference type="SMART" id="SM00355">
    <property type="entry name" value="ZnF_C2H2"/>
    <property type="match status" value="3"/>
</dbReference>
<feature type="domain" description="C2H2-type" evidence="15">
    <location>
        <begin position="846"/>
        <end position="873"/>
    </location>
</feature>
<keyword evidence="18" id="KW-1185">Reference proteome</keyword>
<evidence type="ECO:0000313" key="18">
    <source>
        <dbReference type="Proteomes" id="UP000005408"/>
    </source>
</evidence>
<feature type="domain" description="C2H2-type" evidence="15">
    <location>
        <begin position="816"/>
        <end position="844"/>
    </location>
</feature>
<keyword evidence="5 12" id="KW-0863">Zinc-finger</keyword>
<dbReference type="InterPro" id="IPR036236">
    <property type="entry name" value="Znf_C2H2_sf"/>
</dbReference>
<keyword evidence="7" id="KW-0832">Ubl conjugation</keyword>
<evidence type="ECO:0000256" key="7">
    <source>
        <dbReference type="ARBA" id="ARBA00022843"/>
    </source>
</evidence>
<dbReference type="GO" id="GO:0000981">
    <property type="term" value="F:DNA-binding transcription factor activity, RNA polymerase II-specific"/>
    <property type="evidence" value="ECO:0007669"/>
    <property type="project" value="TreeGrafter"/>
</dbReference>
<organism evidence="17 18">
    <name type="scientific">Magallana gigas</name>
    <name type="common">Pacific oyster</name>
    <name type="synonym">Crassostrea gigas</name>
    <dbReference type="NCBI Taxonomy" id="29159"/>
    <lineage>
        <taxon>Eukaryota</taxon>
        <taxon>Metazoa</taxon>
        <taxon>Spiralia</taxon>
        <taxon>Lophotrochozoa</taxon>
        <taxon>Mollusca</taxon>
        <taxon>Bivalvia</taxon>
        <taxon>Autobranchia</taxon>
        <taxon>Pteriomorphia</taxon>
        <taxon>Ostreida</taxon>
        <taxon>Ostreoidea</taxon>
        <taxon>Ostreidae</taxon>
        <taxon>Magallana</taxon>
    </lineage>
</organism>
<keyword evidence="2" id="KW-1017">Isopeptide bond</keyword>
<feature type="compositionally biased region" description="Low complexity" evidence="13">
    <location>
        <begin position="331"/>
        <end position="341"/>
    </location>
</feature>
<dbReference type="GO" id="GO:0005634">
    <property type="term" value="C:nucleus"/>
    <property type="evidence" value="ECO:0007669"/>
    <property type="project" value="UniProtKB-SubCell"/>
</dbReference>
<dbReference type="Pfam" id="PF00651">
    <property type="entry name" value="BTB"/>
    <property type="match status" value="1"/>
</dbReference>
<evidence type="ECO:0000259" key="15">
    <source>
        <dbReference type="PROSITE" id="PS50157"/>
    </source>
</evidence>
<accession>A0A8W8N7P9</accession>
<evidence type="ECO:0000256" key="8">
    <source>
        <dbReference type="ARBA" id="ARBA00023015"/>
    </source>
</evidence>
<dbReference type="PROSITE" id="PS50157">
    <property type="entry name" value="ZINC_FINGER_C2H2_2"/>
    <property type="match status" value="2"/>
</dbReference>
<proteinExistence type="predicted"/>
<evidence type="ECO:0000256" key="10">
    <source>
        <dbReference type="ARBA" id="ARBA00023163"/>
    </source>
</evidence>
<dbReference type="SMART" id="SM00225">
    <property type="entry name" value="BTB"/>
    <property type="match status" value="1"/>
</dbReference>
<reference evidence="17" key="1">
    <citation type="submission" date="2022-08" db="UniProtKB">
        <authorList>
            <consortium name="EnsemblMetazoa"/>
        </authorList>
    </citation>
    <scope>IDENTIFICATION</scope>
    <source>
        <strain evidence="17">05x7-T-G4-1.051#20</strain>
    </source>
</reference>
<feature type="region of interest" description="Disordered" evidence="13">
    <location>
        <begin position="442"/>
        <end position="523"/>
    </location>
</feature>
<dbReference type="PROSITE" id="PS50097">
    <property type="entry name" value="BTB"/>
    <property type="match status" value="1"/>
</dbReference>
<dbReference type="GO" id="GO:0000978">
    <property type="term" value="F:RNA polymerase II cis-regulatory region sequence-specific DNA binding"/>
    <property type="evidence" value="ECO:0007669"/>
    <property type="project" value="TreeGrafter"/>
</dbReference>
<dbReference type="GO" id="GO:0008270">
    <property type="term" value="F:zinc ion binding"/>
    <property type="evidence" value="ECO:0007669"/>
    <property type="project" value="UniProtKB-KW"/>
</dbReference>
<dbReference type="CDD" id="cd08368">
    <property type="entry name" value="LIM"/>
    <property type="match status" value="1"/>
</dbReference>
<name>A0A8W8N7P9_MAGGI</name>
<feature type="region of interest" description="Disordered" evidence="13">
    <location>
        <begin position="278"/>
        <end position="347"/>
    </location>
</feature>
<evidence type="ECO:0000256" key="6">
    <source>
        <dbReference type="ARBA" id="ARBA00022833"/>
    </source>
</evidence>
<dbReference type="EnsemblMetazoa" id="G4194.16">
    <property type="protein sequence ID" value="G4194.16:cds"/>
    <property type="gene ID" value="G4194"/>
</dbReference>